<dbReference type="AlphaFoldDB" id="A0A5B9W1E5"/>
<reference evidence="1 2" key="1">
    <citation type="submission" date="2019-08" db="EMBL/GenBank/DDBJ databases">
        <title>Deep-cultivation of Planctomycetes and their phenomic and genomic characterization uncovers novel biology.</title>
        <authorList>
            <person name="Wiegand S."/>
            <person name="Jogler M."/>
            <person name="Boedeker C."/>
            <person name="Pinto D."/>
            <person name="Vollmers J."/>
            <person name="Rivas-Marin E."/>
            <person name="Kohn T."/>
            <person name="Peeters S.H."/>
            <person name="Heuer A."/>
            <person name="Rast P."/>
            <person name="Oberbeckmann S."/>
            <person name="Bunk B."/>
            <person name="Jeske O."/>
            <person name="Meyerdierks A."/>
            <person name="Storesund J.E."/>
            <person name="Kallscheuer N."/>
            <person name="Luecker S."/>
            <person name="Lage O.M."/>
            <person name="Pohl T."/>
            <person name="Merkel B.J."/>
            <person name="Hornburger P."/>
            <person name="Mueller R.-W."/>
            <person name="Bruemmer F."/>
            <person name="Labrenz M."/>
            <person name="Spormann A.M."/>
            <person name="Op den Camp H."/>
            <person name="Overmann J."/>
            <person name="Amann R."/>
            <person name="Jetten M.S.M."/>
            <person name="Mascher T."/>
            <person name="Medema M.H."/>
            <person name="Devos D.P."/>
            <person name="Kaster A.-K."/>
            <person name="Ovreas L."/>
            <person name="Rohde M."/>
            <person name="Galperin M.Y."/>
            <person name="Jogler C."/>
        </authorList>
    </citation>
    <scope>NUCLEOTIDE SEQUENCE [LARGE SCALE GENOMIC DNA]</scope>
    <source>
        <strain evidence="1 2">OJF2</strain>
    </source>
</reference>
<gene>
    <name evidence="1" type="ORF">OJF2_23550</name>
</gene>
<evidence type="ECO:0000313" key="1">
    <source>
        <dbReference type="EMBL" id="QEH33825.1"/>
    </source>
</evidence>
<dbReference type="KEGG" id="agv:OJF2_23550"/>
<evidence type="ECO:0000313" key="2">
    <source>
        <dbReference type="Proteomes" id="UP000324233"/>
    </source>
</evidence>
<dbReference type="Proteomes" id="UP000324233">
    <property type="component" value="Chromosome"/>
</dbReference>
<sequence>MGDTLLEIQATDVLVRVIPGVVRGDLPLRQVLCSAAASGQEVAYVANRGGEARP</sequence>
<organism evidence="1 2">
    <name type="scientific">Aquisphaera giovannonii</name>
    <dbReference type="NCBI Taxonomy" id="406548"/>
    <lineage>
        <taxon>Bacteria</taxon>
        <taxon>Pseudomonadati</taxon>
        <taxon>Planctomycetota</taxon>
        <taxon>Planctomycetia</taxon>
        <taxon>Isosphaerales</taxon>
        <taxon>Isosphaeraceae</taxon>
        <taxon>Aquisphaera</taxon>
    </lineage>
</organism>
<keyword evidence="2" id="KW-1185">Reference proteome</keyword>
<proteinExistence type="predicted"/>
<name>A0A5B9W1E5_9BACT</name>
<dbReference type="RefSeq" id="WP_168221734.1">
    <property type="nucleotide sequence ID" value="NZ_CP042997.1"/>
</dbReference>
<protein>
    <submittedName>
        <fullName evidence="1">Uncharacterized protein</fullName>
    </submittedName>
</protein>
<accession>A0A5B9W1E5</accession>
<dbReference type="EMBL" id="CP042997">
    <property type="protein sequence ID" value="QEH33825.1"/>
    <property type="molecule type" value="Genomic_DNA"/>
</dbReference>